<sequence>MSALACTNKTLLLERYLSYTLNSTLIRKQDATSVITYVASNRVGQNLAWDFVREQWEYMFTQYGVGSFNFASLISGVTQRFSTPAELEQLERFVDEHKTAGFGTATLAVEQALEKTKANINWLQENKQQILDWFNSQAKHTQ</sequence>
<dbReference type="Proteomes" id="UP000793456">
    <property type="component" value="Chromosome XX"/>
</dbReference>
<accession>A0ACD3QDW2</accession>
<proteinExistence type="predicted"/>
<name>A0ACD3QDW2_LARCR</name>
<organism evidence="1 2">
    <name type="scientific">Larimichthys crocea</name>
    <name type="common">Large yellow croaker</name>
    <name type="synonym">Pseudosciaena crocea</name>
    <dbReference type="NCBI Taxonomy" id="215358"/>
    <lineage>
        <taxon>Eukaryota</taxon>
        <taxon>Metazoa</taxon>
        <taxon>Chordata</taxon>
        <taxon>Craniata</taxon>
        <taxon>Vertebrata</taxon>
        <taxon>Euteleostomi</taxon>
        <taxon>Actinopterygii</taxon>
        <taxon>Neopterygii</taxon>
        <taxon>Teleostei</taxon>
        <taxon>Neoteleostei</taxon>
        <taxon>Acanthomorphata</taxon>
        <taxon>Eupercaria</taxon>
        <taxon>Sciaenidae</taxon>
        <taxon>Larimichthys</taxon>
    </lineage>
</organism>
<evidence type="ECO:0000313" key="2">
    <source>
        <dbReference type="Proteomes" id="UP000793456"/>
    </source>
</evidence>
<comment type="caution">
    <text evidence="1">The sequence shown here is derived from an EMBL/GenBank/DDBJ whole genome shotgun (WGS) entry which is preliminary data.</text>
</comment>
<protein>
    <submittedName>
        <fullName evidence="1">Uncharacterized protein</fullName>
    </submittedName>
</protein>
<dbReference type="EMBL" id="CM011693">
    <property type="protein sequence ID" value="TMS05328.1"/>
    <property type="molecule type" value="Genomic_DNA"/>
</dbReference>
<gene>
    <name evidence="1" type="ORF">E3U43_004578</name>
</gene>
<keyword evidence="2" id="KW-1185">Reference proteome</keyword>
<evidence type="ECO:0000313" key="1">
    <source>
        <dbReference type="EMBL" id="TMS05328.1"/>
    </source>
</evidence>
<reference evidence="1" key="1">
    <citation type="submission" date="2018-11" db="EMBL/GenBank/DDBJ databases">
        <title>The sequence and de novo assembly of Larimichthys crocea genome using PacBio and Hi-C technologies.</title>
        <authorList>
            <person name="Xu P."/>
            <person name="Chen B."/>
            <person name="Zhou Z."/>
            <person name="Ke Q."/>
            <person name="Wu Y."/>
            <person name="Bai H."/>
            <person name="Pu F."/>
        </authorList>
    </citation>
    <scope>NUCLEOTIDE SEQUENCE</scope>
    <source>
        <tissue evidence="1">Muscle</tissue>
    </source>
</reference>